<protein>
    <submittedName>
        <fullName evidence="1">Uncharacterized protein</fullName>
    </submittedName>
</protein>
<sequence>MYVSKTLSGTMASICDYM</sequence>
<evidence type="ECO:0000313" key="1">
    <source>
        <dbReference type="EMBL" id="KHG08459.1"/>
    </source>
</evidence>
<keyword evidence="2" id="KW-1185">Reference proteome</keyword>
<evidence type="ECO:0000313" key="2">
    <source>
        <dbReference type="Proteomes" id="UP000032142"/>
    </source>
</evidence>
<comment type="caution">
    <text evidence="1">The sequence shown here is derived from an EMBL/GenBank/DDBJ whole genome shotgun (WGS) entry which is preliminary data.</text>
</comment>
<dbReference type="EMBL" id="JRRC01498558">
    <property type="protein sequence ID" value="KHG08459.1"/>
    <property type="molecule type" value="Genomic_DNA"/>
</dbReference>
<proteinExistence type="predicted"/>
<dbReference type="AlphaFoldDB" id="A0A0B0N9D5"/>
<accession>A0A0B0N9D5</accession>
<dbReference type="Proteomes" id="UP000032142">
    <property type="component" value="Unassembled WGS sequence"/>
</dbReference>
<reference evidence="2" key="1">
    <citation type="submission" date="2014-09" db="EMBL/GenBank/DDBJ databases">
        <authorList>
            <person name="Mudge J."/>
            <person name="Ramaraj T."/>
            <person name="Lindquist I.E."/>
            <person name="Bharti A.K."/>
            <person name="Sundararajan A."/>
            <person name="Cameron C.T."/>
            <person name="Woodward J.E."/>
            <person name="May G.D."/>
            <person name="Brubaker C."/>
            <person name="Broadhvest J."/>
            <person name="Wilkins T.A."/>
        </authorList>
    </citation>
    <scope>NUCLEOTIDE SEQUENCE</scope>
    <source>
        <strain evidence="2">cv. AKA8401</strain>
    </source>
</reference>
<gene>
    <name evidence="1" type="ORF">F383_35882</name>
</gene>
<organism evidence="1 2">
    <name type="scientific">Gossypium arboreum</name>
    <name type="common">Tree cotton</name>
    <name type="synonym">Gossypium nanking</name>
    <dbReference type="NCBI Taxonomy" id="29729"/>
    <lineage>
        <taxon>Eukaryota</taxon>
        <taxon>Viridiplantae</taxon>
        <taxon>Streptophyta</taxon>
        <taxon>Embryophyta</taxon>
        <taxon>Tracheophyta</taxon>
        <taxon>Spermatophyta</taxon>
        <taxon>Magnoliopsida</taxon>
        <taxon>eudicotyledons</taxon>
        <taxon>Gunneridae</taxon>
        <taxon>Pentapetalae</taxon>
        <taxon>rosids</taxon>
        <taxon>malvids</taxon>
        <taxon>Malvales</taxon>
        <taxon>Malvaceae</taxon>
        <taxon>Malvoideae</taxon>
        <taxon>Gossypium</taxon>
    </lineage>
</organism>
<name>A0A0B0N9D5_GOSAR</name>